<reference evidence="3 4" key="1">
    <citation type="submission" date="2019-12" db="EMBL/GenBank/DDBJ databases">
        <title>Whole-genome sequencing of Allorhizobium vitis.</title>
        <authorList>
            <person name="Gan H.M."/>
            <person name="Szegedi E."/>
            <person name="Burr T."/>
            <person name="Savka M.A."/>
        </authorList>
    </citation>
    <scope>NUCLEOTIDE SEQUENCE [LARGE SCALE GENOMIC DNA]</scope>
    <source>
        <strain evidence="3 4">CG516</strain>
    </source>
</reference>
<dbReference type="PROSITE" id="PS50991">
    <property type="entry name" value="PYR_CT"/>
    <property type="match status" value="1"/>
</dbReference>
<feature type="domain" description="Pyruvate carboxyltransferase" evidence="2">
    <location>
        <begin position="13"/>
        <end position="278"/>
    </location>
</feature>
<dbReference type="GO" id="GO:0009098">
    <property type="term" value="P:L-leucine biosynthetic process"/>
    <property type="evidence" value="ECO:0007669"/>
    <property type="project" value="TreeGrafter"/>
</dbReference>
<dbReference type="PANTHER" id="PTHR10277">
    <property type="entry name" value="HOMOCITRATE SYNTHASE-RELATED"/>
    <property type="match status" value="1"/>
</dbReference>
<gene>
    <name evidence="3" type="ORF">GOZ90_21490</name>
</gene>
<dbReference type="SUPFAM" id="SSF51569">
    <property type="entry name" value="Aldolase"/>
    <property type="match status" value="1"/>
</dbReference>
<dbReference type="InterPro" id="IPR000891">
    <property type="entry name" value="PYR_CT"/>
</dbReference>
<sequence>MDLIRESARNGFVIFHEEVARDGAQGKTLLLGPQRIAIAKRQSALFQGNGHRQLVFNAGFPSIGPEEQNVIRELIGSVDSCYLGVSGRATFEEADLLIKSISGARFGRISIALPTSEQMCFTMLRKTPQQCLQHALEITKYILDADTNSVLDFALVDVPRAALDFVADAALQLTDAGASMIIVCDTVGSLYPAESRRMFDALQKGTSGAVSFVAHMHNDLGFGLVNTLEALNAGVRGLTSSWLGLGERAGMPATEQLLFSLGHELEDLASRLDVSSAIWPGTIDLRAIVPLARYVSQTTGRPLLVTDPIVGSGVNSISTGTPFVNPGLYQPFDPEVTLGVSRKVLLTPLASKRVVAAVAKRLGWTLNSSELSEALIWIKAEAYERGVGIIEEDDFIHFCEERRFTNSLIKEPMIHSSQIERV</sequence>
<evidence type="ECO:0000313" key="3">
    <source>
        <dbReference type="EMBL" id="MUZ75267.1"/>
    </source>
</evidence>
<accession>A0A6L6VM51</accession>
<dbReference type="Gene3D" id="3.20.20.70">
    <property type="entry name" value="Aldolase class I"/>
    <property type="match status" value="1"/>
</dbReference>
<dbReference type="Proteomes" id="UP000477951">
    <property type="component" value="Unassembled WGS sequence"/>
</dbReference>
<dbReference type="GO" id="GO:0003852">
    <property type="term" value="F:2-isopropylmalate synthase activity"/>
    <property type="evidence" value="ECO:0007669"/>
    <property type="project" value="TreeGrafter"/>
</dbReference>
<dbReference type="Pfam" id="PF00682">
    <property type="entry name" value="HMGL-like"/>
    <property type="match status" value="1"/>
</dbReference>
<name>A0A6L6VM51_AGRVI</name>
<dbReference type="InterPro" id="IPR013785">
    <property type="entry name" value="Aldolase_TIM"/>
</dbReference>
<keyword evidence="1" id="KW-0464">Manganese</keyword>
<organism evidence="3 4">
    <name type="scientific">Agrobacterium vitis</name>
    <name type="common">Rhizobium vitis</name>
    <dbReference type="NCBI Taxonomy" id="373"/>
    <lineage>
        <taxon>Bacteria</taxon>
        <taxon>Pseudomonadati</taxon>
        <taxon>Pseudomonadota</taxon>
        <taxon>Alphaproteobacteria</taxon>
        <taxon>Hyphomicrobiales</taxon>
        <taxon>Rhizobiaceae</taxon>
        <taxon>Rhizobium/Agrobacterium group</taxon>
        <taxon>Agrobacterium</taxon>
    </lineage>
</organism>
<dbReference type="AlphaFoldDB" id="A0A6L6VM51"/>
<dbReference type="InterPro" id="IPR050073">
    <property type="entry name" value="2-IPM_HCS-like"/>
</dbReference>
<dbReference type="EMBL" id="WPHR01000026">
    <property type="protein sequence ID" value="MUZ75267.1"/>
    <property type="molecule type" value="Genomic_DNA"/>
</dbReference>
<evidence type="ECO:0000313" key="4">
    <source>
        <dbReference type="Proteomes" id="UP000477951"/>
    </source>
</evidence>
<dbReference type="PANTHER" id="PTHR10277:SF9">
    <property type="entry name" value="2-ISOPROPYLMALATE SYNTHASE 1, CHLOROPLASTIC-RELATED"/>
    <property type="match status" value="1"/>
</dbReference>
<proteinExistence type="predicted"/>
<protein>
    <submittedName>
        <fullName evidence="3">Isopropylmalate/homocitrate/citramalate synthase</fullName>
    </submittedName>
</protein>
<evidence type="ECO:0000256" key="1">
    <source>
        <dbReference type="ARBA" id="ARBA00023211"/>
    </source>
</evidence>
<comment type="caution">
    <text evidence="3">The sequence shown here is derived from an EMBL/GenBank/DDBJ whole genome shotgun (WGS) entry which is preliminary data.</text>
</comment>
<evidence type="ECO:0000259" key="2">
    <source>
        <dbReference type="PROSITE" id="PS50991"/>
    </source>
</evidence>